<keyword evidence="1" id="KW-0812">Transmembrane</keyword>
<organism evidence="2 3">
    <name type="scientific">Roridomyces roridus</name>
    <dbReference type="NCBI Taxonomy" id="1738132"/>
    <lineage>
        <taxon>Eukaryota</taxon>
        <taxon>Fungi</taxon>
        <taxon>Dikarya</taxon>
        <taxon>Basidiomycota</taxon>
        <taxon>Agaricomycotina</taxon>
        <taxon>Agaricomycetes</taxon>
        <taxon>Agaricomycetidae</taxon>
        <taxon>Agaricales</taxon>
        <taxon>Marasmiineae</taxon>
        <taxon>Mycenaceae</taxon>
        <taxon>Roridomyces</taxon>
    </lineage>
</organism>
<accession>A0AAD7FE04</accession>
<dbReference type="EMBL" id="JARKIF010000019">
    <property type="protein sequence ID" value="KAJ7618467.1"/>
    <property type="molecule type" value="Genomic_DNA"/>
</dbReference>
<evidence type="ECO:0000256" key="1">
    <source>
        <dbReference type="SAM" id="Phobius"/>
    </source>
</evidence>
<comment type="caution">
    <text evidence="2">The sequence shown here is derived from an EMBL/GenBank/DDBJ whole genome shotgun (WGS) entry which is preliminary data.</text>
</comment>
<keyword evidence="1" id="KW-0472">Membrane</keyword>
<name>A0AAD7FE04_9AGAR</name>
<reference evidence="2" key="1">
    <citation type="submission" date="2023-03" db="EMBL/GenBank/DDBJ databases">
        <title>Massive genome expansion in bonnet fungi (Mycena s.s.) driven by repeated elements and novel gene families across ecological guilds.</title>
        <authorList>
            <consortium name="Lawrence Berkeley National Laboratory"/>
            <person name="Harder C.B."/>
            <person name="Miyauchi S."/>
            <person name="Viragh M."/>
            <person name="Kuo A."/>
            <person name="Thoen E."/>
            <person name="Andreopoulos B."/>
            <person name="Lu D."/>
            <person name="Skrede I."/>
            <person name="Drula E."/>
            <person name="Henrissat B."/>
            <person name="Morin E."/>
            <person name="Kohler A."/>
            <person name="Barry K."/>
            <person name="LaButti K."/>
            <person name="Morin E."/>
            <person name="Salamov A."/>
            <person name="Lipzen A."/>
            <person name="Mereny Z."/>
            <person name="Hegedus B."/>
            <person name="Baldrian P."/>
            <person name="Stursova M."/>
            <person name="Weitz H."/>
            <person name="Taylor A."/>
            <person name="Grigoriev I.V."/>
            <person name="Nagy L.G."/>
            <person name="Martin F."/>
            <person name="Kauserud H."/>
        </authorList>
    </citation>
    <scope>NUCLEOTIDE SEQUENCE</scope>
    <source>
        <strain evidence="2">9284</strain>
    </source>
</reference>
<protein>
    <submittedName>
        <fullName evidence="2">Uncharacterized protein</fullName>
    </submittedName>
</protein>
<dbReference type="Proteomes" id="UP001221142">
    <property type="component" value="Unassembled WGS sequence"/>
</dbReference>
<feature type="transmembrane region" description="Helical" evidence="1">
    <location>
        <begin position="6"/>
        <end position="25"/>
    </location>
</feature>
<feature type="transmembrane region" description="Helical" evidence="1">
    <location>
        <begin position="45"/>
        <end position="70"/>
    </location>
</feature>
<keyword evidence="1" id="KW-1133">Transmembrane helix</keyword>
<keyword evidence="3" id="KW-1185">Reference proteome</keyword>
<feature type="transmembrane region" description="Helical" evidence="1">
    <location>
        <begin position="149"/>
        <end position="171"/>
    </location>
</feature>
<gene>
    <name evidence="2" type="ORF">FB45DRAFT_931708</name>
</gene>
<proteinExistence type="predicted"/>
<sequence>MIFGPVAIYSAVALIRTALLFLVNLPQTIRILSRLVNDPTGRFNFLHPSVVAFFLLFWTVLNILLVHGFARPIFMFVEWSRSDDGRKMAIERLLPRAWFCPQAGADLWEIYQPSMELYERWRGGYVSELNMLGRFLWTMARDLHWAQKFLIVAPVVVVPLIYAIVRGYFYIKPSVRRFWLRMRYLHWRNQRERERYRAISNLG</sequence>
<dbReference type="AlphaFoldDB" id="A0AAD7FE04"/>
<evidence type="ECO:0000313" key="3">
    <source>
        <dbReference type="Proteomes" id="UP001221142"/>
    </source>
</evidence>
<evidence type="ECO:0000313" key="2">
    <source>
        <dbReference type="EMBL" id="KAJ7618467.1"/>
    </source>
</evidence>